<evidence type="ECO:0000313" key="1">
    <source>
        <dbReference type="EMBL" id="KUN57192.1"/>
    </source>
</evidence>
<organism evidence="1 2">
    <name type="scientific">Streptomyces canus</name>
    <dbReference type="NCBI Taxonomy" id="58343"/>
    <lineage>
        <taxon>Bacteria</taxon>
        <taxon>Bacillati</taxon>
        <taxon>Actinomycetota</taxon>
        <taxon>Actinomycetes</taxon>
        <taxon>Kitasatosporales</taxon>
        <taxon>Streptomycetaceae</taxon>
        <taxon>Streptomyces</taxon>
        <taxon>Streptomyces aurantiacus group</taxon>
    </lineage>
</organism>
<dbReference type="STRING" id="58343.AQJ46_48310"/>
<comment type="caution">
    <text evidence="1">The sequence shown here is derived from an EMBL/GenBank/DDBJ whole genome shotgun (WGS) entry which is preliminary data.</text>
</comment>
<sequence>MSHHPPRRPLPLIAVHAETASNAEQRVTELLGAAGASPGEVHTLIAAIRAGAVEGAQGEVITLDTQAPADTRDQVQEGWHRAVETISERLAHIADRTVHQARTAAAVMETRPVTSESEPNSLPTPVDQVGEEQVQQVLEAAERIFVSLTGYTGFDRDLSQEILAVVLKSVSAEQQQDYVQQLEAFAEASRERLAQLYGKYGPGGKFADESHCYLTHQPESVVVCERLDTVPMWLEAVWNDELDAELTLERFTKYWRFGLGPS</sequence>
<dbReference type="EMBL" id="LMWU01000077">
    <property type="protein sequence ID" value="KUN57192.1"/>
    <property type="molecule type" value="Genomic_DNA"/>
</dbReference>
<reference evidence="1 2" key="1">
    <citation type="submission" date="2015-10" db="EMBL/GenBank/DDBJ databases">
        <title>Draft genome sequence of Streptomyces canus DSM 40017, type strain for the species Streptomyces canus.</title>
        <authorList>
            <person name="Ruckert C."/>
            <person name="Winkler A."/>
            <person name="Kalinowski J."/>
            <person name="Kampfer P."/>
            <person name="Glaeser S."/>
        </authorList>
    </citation>
    <scope>NUCLEOTIDE SEQUENCE [LARGE SCALE GENOMIC DNA]</scope>
    <source>
        <strain evidence="1 2">DSM 40017</strain>
    </source>
</reference>
<dbReference type="AlphaFoldDB" id="A0A117QW20"/>
<name>A0A117QW20_9ACTN</name>
<accession>A0A117QW20</accession>
<protein>
    <submittedName>
        <fullName evidence="1">Uncharacterized protein</fullName>
    </submittedName>
</protein>
<proteinExistence type="predicted"/>
<evidence type="ECO:0000313" key="2">
    <source>
        <dbReference type="Proteomes" id="UP000053669"/>
    </source>
</evidence>
<gene>
    <name evidence="1" type="ORF">AQJ46_48310</name>
</gene>
<dbReference type="Proteomes" id="UP000053669">
    <property type="component" value="Unassembled WGS sequence"/>
</dbReference>
<dbReference type="RefSeq" id="WP_059211731.1">
    <property type="nucleotide sequence ID" value="NZ_KQ948685.1"/>
</dbReference>